<feature type="compositionally biased region" description="Basic and acidic residues" evidence="1">
    <location>
        <begin position="25"/>
        <end position="36"/>
    </location>
</feature>
<evidence type="ECO:0000313" key="3">
    <source>
        <dbReference type="Proteomes" id="UP001066276"/>
    </source>
</evidence>
<evidence type="ECO:0000313" key="2">
    <source>
        <dbReference type="EMBL" id="KAJ1141992.1"/>
    </source>
</evidence>
<keyword evidence="3" id="KW-1185">Reference proteome</keyword>
<organism evidence="2 3">
    <name type="scientific">Pleurodeles waltl</name>
    <name type="common">Iberian ribbed newt</name>
    <dbReference type="NCBI Taxonomy" id="8319"/>
    <lineage>
        <taxon>Eukaryota</taxon>
        <taxon>Metazoa</taxon>
        <taxon>Chordata</taxon>
        <taxon>Craniata</taxon>
        <taxon>Vertebrata</taxon>
        <taxon>Euteleostomi</taxon>
        <taxon>Amphibia</taxon>
        <taxon>Batrachia</taxon>
        <taxon>Caudata</taxon>
        <taxon>Salamandroidea</taxon>
        <taxon>Salamandridae</taxon>
        <taxon>Pleurodelinae</taxon>
        <taxon>Pleurodeles</taxon>
    </lineage>
</organism>
<proteinExistence type="predicted"/>
<dbReference type="EMBL" id="JANPWB010000010">
    <property type="protein sequence ID" value="KAJ1141992.1"/>
    <property type="molecule type" value="Genomic_DNA"/>
</dbReference>
<gene>
    <name evidence="2" type="ORF">NDU88_008320</name>
</gene>
<dbReference type="AlphaFoldDB" id="A0AAV7QRE9"/>
<feature type="region of interest" description="Disordered" evidence="1">
    <location>
        <begin position="1"/>
        <end position="46"/>
    </location>
</feature>
<comment type="caution">
    <text evidence="2">The sequence shown here is derived from an EMBL/GenBank/DDBJ whole genome shotgun (WGS) entry which is preliminary data.</text>
</comment>
<feature type="compositionally biased region" description="Basic and acidic residues" evidence="1">
    <location>
        <begin position="79"/>
        <end position="90"/>
    </location>
</feature>
<reference evidence="2" key="1">
    <citation type="journal article" date="2022" name="bioRxiv">
        <title>Sequencing and chromosome-scale assembly of the giantPleurodeles waltlgenome.</title>
        <authorList>
            <person name="Brown T."/>
            <person name="Elewa A."/>
            <person name="Iarovenko S."/>
            <person name="Subramanian E."/>
            <person name="Araus A.J."/>
            <person name="Petzold A."/>
            <person name="Susuki M."/>
            <person name="Suzuki K.-i.T."/>
            <person name="Hayashi T."/>
            <person name="Toyoda A."/>
            <person name="Oliveira C."/>
            <person name="Osipova E."/>
            <person name="Leigh N.D."/>
            <person name="Simon A."/>
            <person name="Yun M.H."/>
        </authorList>
    </citation>
    <scope>NUCLEOTIDE SEQUENCE</scope>
    <source>
        <strain evidence="2">20211129_DDA</strain>
        <tissue evidence="2">Liver</tissue>
    </source>
</reference>
<accession>A0AAV7QRE9</accession>
<protein>
    <submittedName>
        <fullName evidence="2">Uncharacterized protein</fullName>
    </submittedName>
</protein>
<evidence type="ECO:0000256" key="1">
    <source>
        <dbReference type="SAM" id="MobiDB-lite"/>
    </source>
</evidence>
<sequence length="187" mass="20009">MQQGPSARRSRCRQTKPSGGAGIIKDLRGQPWRARDSFGGGGGNRLLPSLWAPLPLPLPTDLQPVRIPDGVRPMPHPRWRTERQTHEETPVGRACSGSSGGPGVQGLPDVALDRASGTRCRSGCDHGQQELRTPPWGLGCSGGSSADGGGRQAFPQWLVLFLVPQPLLIPPPGAKTREPSGEHWDWG</sequence>
<name>A0AAV7QRE9_PLEWA</name>
<feature type="region of interest" description="Disordered" evidence="1">
    <location>
        <begin position="68"/>
        <end position="104"/>
    </location>
</feature>
<dbReference type="Proteomes" id="UP001066276">
    <property type="component" value="Chromosome 6"/>
</dbReference>